<dbReference type="AlphaFoldDB" id="A0A2P2MZ38"/>
<sequence>MEIEIMEGKDLDINPNKWEGRKILFMLIFALPCKVDQISPLIEISVKWASIT</sequence>
<evidence type="ECO:0000313" key="1">
    <source>
        <dbReference type="EMBL" id="MBX35490.1"/>
    </source>
</evidence>
<dbReference type="EMBL" id="GGEC01055006">
    <property type="protein sequence ID" value="MBX35490.1"/>
    <property type="molecule type" value="Transcribed_RNA"/>
</dbReference>
<protein>
    <submittedName>
        <fullName evidence="1">Uncharacterized protein</fullName>
    </submittedName>
</protein>
<reference evidence="1" key="1">
    <citation type="submission" date="2018-02" db="EMBL/GenBank/DDBJ databases">
        <title>Rhizophora mucronata_Transcriptome.</title>
        <authorList>
            <person name="Meera S.P."/>
            <person name="Sreeshan A."/>
            <person name="Augustine A."/>
        </authorList>
    </citation>
    <scope>NUCLEOTIDE SEQUENCE</scope>
    <source>
        <tissue evidence="1">Leaf</tissue>
    </source>
</reference>
<proteinExistence type="predicted"/>
<accession>A0A2P2MZ38</accession>
<name>A0A2P2MZ38_RHIMU</name>
<organism evidence="1">
    <name type="scientific">Rhizophora mucronata</name>
    <name type="common">Asiatic mangrove</name>
    <dbReference type="NCBI Taxonomy" id="61149"/>
    <lineage>
        <taxon>Eukaryota</taxon>
        <taxon>Viridiplantae</taxon>
        <taxon>Streptophyta</taxon>
        <taxon>Embryophyta</taxon>
        <taxon>Tracheophyta</taxon>
        <taxon>Spermatophyta</taxon>
        <taxon>Magnoliopsida</taxon>
        <taxon>eudicotyledons</taxon>
        <taxon>Gunneridae</taxon>
        <taxon>Pentapetalae</taxon>
        <taxon>rosids</taxon>
        <taxon>fabids</taxon>
        <taxon>Malpighiales</taxon>
        <taxon>Rhizophoraceae</taxon>
        <taxon>Rhizophora</taxon>
    </lineage>
</organism>